<feature type="transmembrane region" description="Helical" evidence="7">
    <location>
        <begin position="1977"/>
        <end position="2004"/>
    </location>
</feature>
<keyword evidence="3 7" id="KW-0812">Transmembrane</keyword>
<keyword evidence="10" id="KW-1185">Reference proteome</keyword>
<feature type="transmembrane region" description="Helical" evidence="7">
    <location>
        <begin position="2779"/>
        <end position="2812"/>
    </location>
</feature>
<evidence type="ECO:0000256" key="2">
    <source>
        <dbReference type="ARBA" id="ARBA00022475"/>
    </source>
</evidence>
<dbReference type="GO" id="GO:0005886">
    <property type="term" value="C:plasma membrane"/>
    <property type="evidence" value="ECO:0007669"/>
    <property type="project" value="UniProtKB-SubCell"/>
</dbReference>
<dbReference type="InterPro" id="IPR038766">
    <property type="entry name" value="Membrane_comp_ABC_pdt"/>
</dbReference>
<dbReference type="PANTHER" id="PTHR30287">
    <property type="entry name" value="MEMBRANE COMPONENT OF PREDICTED ABC SUPERFAMILY METABOLITE UPTAKE TRANSPORTER"/>
    <property type="match status" value="1"/>
</dbReference>
<dbReference type="RefSeq" id="WP_208664715.1">
    <property type="nucleotide sequence ID" value="NZ_CP041147.1"/>
</dbReference>
<evidence type="ECO:0000256" key="7">
    <source>
        <dbReference type="SAM" id="Phobius"/>
    </source>
</evidence>
<evidence type="ECO:0000256" key="3">
    <source>
        <dbReference type="ARBA" id="ARBA00022692"/>
    </source>
</evidence>
<feature type="domain" description="ABC3 transporter permease C-terminal" evidence="8">
    <location>
        <begin position="2698"/>
        <end position="2815"/>
    </location>
</feature>
<feature type="transmembrane region" description="Helical" evidence="7">
    <location>
        <begin position="2740"/>
        <end position="2773"/>
    </location>
</feature>
<evidence type="ECO:0000256" key="5">
    <source>
        <dbReference type="ARBA" id="ARBA00023136"/>
    </source>
</evidence>
<keyword evidence="5 7" id="KW-0472">Membrane</keyword>
<feature type="transmembrane region" description="Helical" evidence="7">
    <location>
        <begin position="2694"/>
        <end position="2719"/>
    </location>
</feature>
<feature type="domain" description="ABC3 transporter permease C-terminal" evidence="8">
    <location>
        <begin position="1937"/>
        <end position="2054"/>
    </location>
</feature>
<evidence type="ECO:0000313" key="10">
    <source>
        <dbReference type="Proteomes" id="UP000315201"/>
    </source>
</evidence>
<gene>
    <name evidence="9" type="ORF">FIV53_02625</name>
</gene>
<feature type="transmembrane region" description="Helical" evidence="7">
    <location>
        <begin position="2097"/>
        <end position="2124"/>
    </location>
</feature>
<keyword evidence="2" id="KW-1003">Cell membrane</keyword>
<keyword evidence="4 7" id="KW-1133">Transmembrane helix</keyword>
<accession>A0A4Y6I7F0</accession>
<dbReference type="Pfam" id="PF02687">
    <property type="entry name" value="FtsX"/>
    <property type="match status" value="2"/>
</dbReference>
<dbReference type="PANTHER" id="PTHR30287:SF2">
    <property type="entry name" value="BLL1001 PROTEIN"/>
    <property type="match status" value="1"/>
</dbReference>
<sequence>MKHLFKEVFRSLFKNKATVAGLTILVFLTSGIFTLLHDTAKAMKQQYQTIKNKSIAHDITVDLNLPANGNAYNDGYYINGLVQSDSLPSAYNKPLNYVDGPNYKELANVIDLKQITDSFLPLSHFVDKEKFKNKYIKRQDFVQLYSNYDTDNNNSSLITLNYDEPAKIFETKTNYVMDLYVKDMLGNYKNDTETITINNQDTFRLDKTYNLSDIAYISSSENIKVILSQLSSLFINTVTKEATFDLIKGQQWKLTNPVFTIMPDQIAKLLGFKKYENNENIFVVDKNTTPFLIDINSNDSTADFITKNLRQDIPYSNLFEEEFKTADKNMKFTFEIGQKYNLPTKWAAKQEKITYYQRKEYKTTFDDQYKNLWEGSYSTFMTEIENSPQFDEFKKFAYWNKSITTYLKRFNSNGELKDDREFVNESTPVVSMQEVNQVKLHLARREDQYGFSEQDNYKKQSLIEELKKARLRTSVYLHSNNTIVNDNVKNELNRLIEALNVDSLTTQSSLDQLLDTFNWYISSVKNAFASNGMENPIDLPTINLTNFAKIPDFDSYMTGNKGKTIAEIEGLSQPVANSDYLKLTNKNIKEEFLNKIKDGAADVVKKSIYEYIIKSKDQNGLGISPKNVGIKQTITVDAFDSDSNEKFVFHFVNVGDSERKINGIENNINKLVNEEINEIDGNLNINSVSKNLGDFFRTKQLEPYVSKVILDNVAINISPDTNYIKLDYEYVDIENTDFEKNKTTWTYGAKIYKLSHWIVNKPQNEITEHEANNFANLALTVTNPLKKEFLILEPVYNELENKITHYRNVSWTNSGDKKGVTEENAKQFANSVLTNDYLYSFLKQNNLTLKATLNPNGWVEKSNQFKNSVYVPFGYRAPLTDVVNEALSQGTLKKAVENIQINLLNTDLVKVGFLTKDMVYALTDSVDYSFEVNNFAKVFSSGEINLNVLPKLLLDGIYHLAHNPQGDYVRKILDNLFRIAKELILEKQTLEEQKTYLKEEIEKIFKVYELISGTDLTNFVLPITLVKFAKDPVVFIDSIIAIINSIDFVKFSDLSYEFFDNYYLKPAFEDDPKWIRKLSLNEILLWFLKSIDQEAFKQGLKGVLNNIDLTFLTDNQDTANPLISLFQNISPLLKELIKQINSYREQDQVAYQNVIDGLNYFINAFDLNIFIETLESKLRIEKFTETATVYNSVIDSKVLNTRYNAAGALSSSDFIYALLKSFFTLPGSNRTFKNELIKMLNLSSKGSSIKIKEDLYLTIPSADPNKLDYFDLVNAISNSATVTTDTTTNTVKSTKSLFEKTYDFIYFYLYLLTEEKVNEINFKTLTDEQRQPAFLIFNLDENSPTAIDKETAISTLKEWKNLFDLFITTEAAPTLKENQTLGNLFEFYASFKPSQTNGIWDLIRGALDKFIRFNSNSPYDAVSYGYPVYAFWLSIFEPTNETTIEERINFANALLELANKPETVESFNSFELFQPAAQNIVASDSTGFGVSRSLANPYAMRDLFFAKDRNNSYLNTDLQNLVNNNSKFTEFVNKNSLEITKVFSYIASSNAFDSFRKLNPKNNQFENATEYSGYALKYQNIYSVIINNLINGVFTNPLLAKHYETIDKIISSENPQFNLSALGISEALISPALATRNPQLLVWLLTDTNNIGEKGVDNANIAYLISNKLIDFSKLLNEGEEKTYEVINSLLKPVVKVPTFEKDLTFQIALDNDIIINWLDKNKNNSTDFSPFGVNLIDVLYKAINTVTGINKLETALKFDEIGSYVAKANYAWLVKNNKKVYTGKLPENPNTMLALVNSLPNDYKINVNGSDFIIIGDDLTYDNIYPVIDELNLQVNTKSQAVLYVNNQGFDRIKQAYVGNVVKEYLLIKNTKDTNLTNVELKNTLNNEVQNLSKDKTGFQRVYLDDELDGLNPERSIRITAIKGLIKAVDYVAKILLSILITLVSISIIFIIKRYISNKNKVIGILVAQGYTPLQIALSMTVFAFFTIVVGDLTGYLVGFLLQSQGIRILENYWTVPVQTLNFSPFSLIVNIVIPLTAMSILIIVVSLHSLRHKSIDLMSGITEIKIGEMQKRYSKLFKKQNIKARFTASLGYNSFWKLVSFGISIILASITTLFGFATFGVFESSIEKTYSNRAYNFRFDLNSPSIEGGSIQPYNPADLNNNLYVPLGKIEEANSFAPDYLIPGYSSIVNQGNGNGIISQDDKFTPHVATQFSFNIKIDSSIAIDPWELVYNSLPDSQKSRIIKIRNLAGRSLEKTQEGLIWKTRPVSEERLKQLSESDAKIATEEIDLEAMAEVPNQVQAFFHYVTDFSEPTKGKFYYLKWNEATRIYEHETISTSRWRDEYRDFLVKAYNILNAENMVLEAEGKPSKVNDFLISFGGIYFNKELDDVYTYVSGTLRHKNNDENIRLYGYKYDLNKTDEQHEKDFVRVISEDGKDLLKEINETYLQNPEGPIPVIINEVTSKKYNLKKNSKFKITVLNHVDRFKNKLANKLDPNFEIPVYQAEFIVKGFNQTYINNEFIIPKKAADSLTGLNTLSYSTNNSIISEPFNGILSKNKTPSQLISSAGLYSTSGYWPASGTFDVKNLNEKNKKEFFDALFGSTNTVANSTVPGVMSRLGYSDLQILQFLNPEYLNTPPTNIKEAYETEKEKLEVNINKFAQIFDDKLYVPFASTVDSKEIEVAFTMGVAKTVQIVVTLITILTFIVAIVILIIISTILISENEKNIAIWSILGYTKREKAQMFFGIYVPFILLSILIALPLAFAMMAVFSLFLTTAASIAIPLTLTAFNVFATIGVVLGVFFLTSIASWISINKIKAIDLLKGK</sequence>
<reference evidence="9 10" key="1">
    <citation type="submission" date="2019-06" db="EMBL/GenBank/DDBJ databases">
        <title>Mycoplasma nasistruthionis sp. nov. str Ms03.</title>
        <authorList>
            <person name="Botes A."/>
        </authorList>
    </citation>
    <scope>NUCLEOTIDE SEQUENCE [LARGE SCALE GENOMIC DNA]</scope>
    <source>
        <strain evidence="9 10">Ms03</strain>
    </source>
</reference>
<feature type="coiled-coil region" evidence="6">
    <location>
        <begin position="973"/>
        <end position="1000"/>
    </location>
</feature>
<dbReference type="Proteomes" id="UP000315201">
    <property type="component" value="Chromosome"/>
</dbReference>
<proteinExistence type="predicted"/>
<evidence type="ECO:0000313" key="9">
    <source>
        <dbReference type="EMBL" id="QDF65167.1"/>
    </source>
</evidence>
<feature type="transmembrane region" description="Helical" evidence="7">
    <location>
        <begin position="2024"/>
        <end position="2049"/>
    </location>
</feature>
<dbReference type="EMBL" id="CP041147">
    <property type="protein sequence ID" value="QDF65167.1"/>
    <property type="molecule type" value="Genomic_DNA"/>
</dbReference>
<evidence type="ECO:0000256" key="6">
    <source>
        <dbReference type="SAM" id="Coils"/>
    </source>
</evidence>
<dbReference type="InterPro" id="IPR003838">
    <property type="entry name" value="ABC3_permease_C"/>
</dbReference>
<evidence type="ECO:0000256" key="4">
    <source>
        <dbReference type="ARBA" id="ARBA00022989"/>
    </source>
</evidence>
<feature type="transmembrane region" description="Helical" evidence="7">
    <location>
        <begin position="1936"/>
        <end position="1957"/>
    </location>
</feature>
<evidence type="ECO:0000256" key="1">
    <source>
        <dbReference type="ARBA" id="ARBA00004651"/>
    </source>
</evidence>
<organism evidence="9 10">
    <name type="scientific">Mycoplasma nasistruthionis</name>
    <dbReference type="NCBI Taxonomy" id="353852"/>
    <lineage>
        <taxon>Bacteria</taxon>
        <taxon>Bacillati</taxon>
        <taxon>Mycoplasmatota</taxon>
        <taxon>Mollicutes</taxon>
        <taxon>Mycoplasmataceae</taxon>
        <taxon>Mycoplasma</taxon>
    </lineage>
</organism>
<keyword evidence="6" id="KW-0175">Coiled coil</keyword>
<name>A0A4Y6I7F0_9MOLU</name>
<comment type="subcellular location">
    <subcellularLocation>
        <location evidence="1">Cell membrane</location>
        <topology evidence="1">Multi-pass membrane protein</topology>
    </subcellularLocation>
</comment>
<evidence type="ECO:0000259" key="8">
    <source>
        <dbReference type="Pfam" id="PF02687"/>
    </source>
</evidence>
<protein>
    <submittedName>
        <fullName evidence="9">FtsX-like permease family protein</fullName>
    </submittedName>
</protein>